<dbReference type="RefSeq" id="XP_003667413.1">
    <property type="nucleotide sequence ID" value="XM_003667365.1"/>
</dbReference>
<evidence type="ECO:0000256" key="3">
    <source>
        <dbReference type="ARBA" id="ARBA00023163"/>
    </source>
</evidence>
<comment type="subcellular location">
    <subcellularLocation>
        <location evidence="5">Nucleus</location>
    </subcellularLocation>
</comment>
<dbReference type="Proteomes" id="UP000000689">
    <property type="component" value="Chromosome 1"/>
</dbReference>
<dbReference type="PROSITE" id="PS51325">
    <property type="entry name" value="ALPHA_BOX"/>
    <property type="match status" value="1"/>
</dbReference>
<keyword evidence="3 5" id="KW-0804">Transcription</keyword>
<feature type="domain" description="Alpha box" evidence="6">
    <location>
        <begin position="61"/>
        <end position="114"/>
    </location>
</feature>
<evidence type="ECO:0000256" key="4">
    <source>
        <dbReference type="ARBA" id="ARBA00023242"/>
    </source>
</evidence>
<dbReference type="OrthoDB" id="5398665at2759"/>
<keyword evidence="1 5" id="KW-0805">Transcription regulation</keyword>
<dbReference type="GeneID" id="11494115"/>
<evidence type="ECO:0000256" key="1">
    <source>
        <dbReference type="ARBA" id="ARBA00023015"/>
    </source>
</evidence>
<dbReference type="HOGENOM" id="CLU_1886310_0_0_1"/>
<keyword evidence="8" id="KW-1185">Reference proteome</keyword>
<dbReference type="Pfam" id="PF04769">
    <property type="entry name" value="MATalpha_HMGbox"/>
    <property type="match status" value="1"/>
</dbReference>
<dbReference type="EMBL" id="HE580267">
    <property type="protein sequence ID" value="CCD22170.1"/>
    <property type="molecule type" value="Genomic_DNA"/>
</dbReference>
<keyword evidence="2 5" id="KW-0238">DNA-binding</keyword>
<reference evidence="7 8" key="1">
    <citation type="journal article" date="2011" name="Proc. Natl. Acad. Sci. U.S.A.">
        <title>Evolutionary erosion of yeast sex chromosomes by mating-type switching accidents.</title>
        <authorList>
            <person name="Gordon J.L."/>
            <person name="Armisen D."/>
            <person name="Proux-Wera E."/>
            <person name="Oheigeartaigh S.S."/>
            <person name="Byrne K.P."/>
            <person name="Wolfe K.H."/>
        </authorList>
    </citation>
    <scope>NUCLEOTIDE SEQUENCE [LARGE SCALE GENOMIC DNA]</scope>
    <source>
        <strain evidence="8">ATCC 10597 / BCRC 20456 / CBS 421 / NBRC 0211 / NRRL Y-12639</strain>
    </source>
</reference>
<keyword evidence="4 5" id="KW-0539">Nucleus</keyword>
<gene>
    <name evidence="7" type="primary">NDAI0A00100</name>
    <name evidence="7" type="ordered locus">NDAI_0A00100</name>
</gene>
<protein>
    <recommendedName>
        <fullName evidence="6">Alpha box domain-containing protein</fullName>
    </recommendedName>
</protein>
<dbReference type="STRING" id="1071378.G0W5F6"/>
<comment type="similarity">
    <text evidence="5">Belongs to the MATALPHA1 family.</text>
</comment>
<dbReference type="GO" id="GO:0008301">
    <property type="term" value="F:DNA binding, bending"/>
    <property type="evidence" value="ECO:0007669"/>
    <property type="project" value="InterPro"/>
</dbReference>
<dbReference type="GO" id="GO:0005634">
    <property type="term" value="C:nucleus"/>
    <property type="evidence" value="ECO:0007669"/>
    <property type="project" value="UniProtKB-SubCell"/>
</dbReference>
<dbReference type="InterPro" id="IPR006856">
    <property type="entry name" value="MATalpha_HMGbox"/>
</dbReference>
<name>G0W5F6_NAUDC</name>
<evidence type="ECO:0000259" key="6">
    <source>
        <dbReference type="PROSITE" id="PS51325"/>
    </source>
</evidence>
<evidence type="ECO:0000313" key="7">
    <source>
        <dbReference type="EMBL" id="CCD22170.1"/>
    </source>
</evidence>
<evidence type="ECO:0000313" key="8">
    <source>
        <dbReference type="Proteomes" id="UP000000689"/>
    </source>
</evidence>
<sequence>MFQYYSSKEEAGGGSTTTKMVPPPPKWFLDSINFEHNPTTRLTYFQKESILRPYQSRCYAKSINGFMLFRSYYSQYGKGLKQSLLSPLLSKLWNAHETDQLLWDQFAQQCNAIGHEGGICEDGTGICKVVSLFTP</sequence>
<accession>G0W5F6</accession>
<dbReference type="AlphaFoldDB" id="G0W5F6"/>
<dbReference type="GO" id="GO:0045895">
    <property type="term" value="P:positive regulation of mating-type specific transcription, DNA-templated"/>
    <property type="evidence" value="ECO:0007669"/>
    <property type="project" value="InterPro"/>
</dbReference>
<evidence type="ECO:0000256" key="2">
    <source>
        <dbReference type="ARBA" id="ARBA00023125"/>
    </source>
</evidence>
<organism evidence="7 8">
    <name type="scientific">Naumovozyma dairenensis (strain ATCC 10597 / BCRC 20456 / CBS 421 / NBRC 0211 / NRRL Y-12639)</name>
    <name type="common">Saccharomyces dairenensis</name>
    <dbReference type="NCBI Taxonomy" id="1071378"/>
    <lineage>
        <taxon>Eukaryota</taxon>
        <taxon>Fungi</taxon>
        <taxon>Dikarya</taxon>
        <taxon>Ascomycota</taxon>
        <taxon>Saccharomycotina</taxon>
        <taxon>Saccharomycetes</taxon>
        <taxon>Saccharomycetales</taxon>
        <taxon>Saccharomycetaceae</taxon>
        <taxon>Naumovozyma</taxon>
    </lineage>
</organism>
<proteinExistence type="inferred from homology"/>
<dbReference type="eggNOG" id="ENOG502S4ZK">
    <property type="taxonomic scope" value="Eukaryota"/>
</dbReference>
<dbReference type="KEGG" id="ndi:NDAI_0A00100"/>
<evidence type="ECO:0000256" key="5">
    <source>
        <dbReference type="RuleBase" id="RU003516"/>
    </source>
</evidence>